<comment type="similarity">
    <text evidence="1">Belongs to the bacterial solute-binding protein 7 family.</text>
</comment>
<organism evidence="4">
    <name type="scientific">hydrothermal vent metagenome</name>
    <dbReference type="NCBI Taxonomy" id="652676"/>
    <lineage>
        <taxon>unclassified sequences</taxon>
        <taxon>metagenomes</taxon>
        <taxon>ecological metagenomes</taxon>
    </lineage>
</organism>
<proteinExistence type="inferred from homology"/>
<evidence type="ECO:0000256" key="2">
    <source>
        <dbReference type="ARBA" id="ARBA00022448"/>
    </source>
</evidence>
<dbReference type="NCBIfam" id="NF037995">
    <property type="entry name" value="TRAP_S1"/>
    <property type="match status" value="1"/>
</dbReference>
<dbReference type="EMBL" id="UOFH01000238">
    <property type="protein sequence ID" value="VAW63151.1"/>
    <property type="molecule type" value="Genomic_DNA"/>
</dbReference>
<dbReference type="InterPro" id="IPR038404">
    <property type="entry name" value="TRAP_DctP_sf"/>
</dbReference>
<evidence type="ECO:0000256" key="3">
    <source>
        <dbReference type="ARBA" id="ARBA00022729"/>
    </source>
</evidence>
<gene>
    <name evidence="4" type="ORF">MNBD_GAMMA08-692</name>
</gene>
<dbReference type="InterPro" id="IPR018389">
    <property type="entry name" value="DctP_fam"/>
</dbReference>
<dbReference type="Pfam" id="PF03480">
    <property type="entry name" value="DctP"/>
    <property type="match status" value="1"/>
</dbReference>
<dbReference type="GO" id="GO:0055085">
    <property type="term" value="P:transmembrane transport"/>
    <property type="evidence" value="ECO:0007669"/>
    <property type="project" value="InterPro"/>
</dbReference>
<accession>A0A3B0X5Z8</accession>
<evidence type="ECO:0000313" key="4">
    <source>
        <dbReference type="EMBL" id="VAW63151.1"/>
    </source>
</evidence>
<dbReference type="PANTHER" id="PTHR33376">
    <property type="match status" value="1"/>
</dbReference>
<reference evidence="4" key="1">
    <citation type="submission" date="2018-06" db="EMBL/GenBank/DDBJ databases">
        <authorList>
            <person name="Zhirakovskaya E."/>
        </authorList>
    </citation>
    <scope>NUCLEOTIDE SEQUENCE</scope>
</reference>
<protein>
    <recommendedName>
        <fullName evidence="5">TRAP-type C4-dicarboxylate transport system, periplasmic component</fullName>
    </recommendedName>
</protein>
<evidence type="ECO:0000256" key="1">
    <source>
        <dbReference type="ARBA" id="ARBA00009023"/>
    </source>
</evidence>
<keyword evidence="3" id="KW-0732">Signal</keyword>
<evidence type="ECO:0008006" key="5">
    <source>
        <dbReference type="Google" id="ProtNLM"/>
    </source>
</evidence>
<keyword evidence="2" id="KW-0813">Transport</keyword>
<dbReference type="PANTHER" id="PTHR33376:SF7">
    <property type="entry name" value="C4-DICARBOXYLATE-BINDING PROTEIN DCTB"/>
    <property type="match status" value="1"/>
</dbReference>
<name>A0A3B0X5Z8_9ZZZZ</name>
<dbReference type="Gene3D" id="3.40.190.170">
    <property type="entry name" value="Bacterial extracellular solute-binding protein, family 7"/>
    <property type="match status" value="1"/>
</dbReference>
<sequence>MFVKLFLNLTLKSPDQFNWSGGFVCALFLFFFCSMSASAVSLSHSSSLDKRPAIIKNSLKKFNAVSAYKKLSINVLNEDFNLSAEKPNSDLVVMSLHDLAERVPALQVLELPFFYNGLDDIHAKLDGEFGKQLQTIAQKNNWVILEWWDEGLHAMTGNRRYDQRINLSGMEFILLRDDPMAQLQFKSLNAWSRRVYPQSSQQLLHECVVGSRSATLAQIWSERLDRVHLSLSLNQSRYEGWVLMSPLSRWQALSKKEREQLSDAAKSMRSWQRDEALRLEKAALRNLQGTGMQVFEITVEQRQDFISSLPAWDKLLPASLSAAEKKSLLSAATTNRISLAQ</sequence>
<dbReference type="AlphaFoldDB" id="A0A3B0X5Z8"/>